<dbReference type="FunFam" id="1.10.510.10:FF:000267">
    <property type="entry name" value="probable LRR receptor-like serine/threonine-protein kinase IRK"/>
    <property type="match status" value="1"/>
</dbReference>
<dbReference type="InterPro" id="IPR003591">
    <property type="entry name" value="Leu-rich_rpt_typical-subtyp"/>
</dbReference>
<reference evidence="17" key="2">
    <citation type="submission" date="2019-07" db="EMBL/GenBank/DDBJ databases">
        <authorList>
            <person name="Yang Y."/>
            <person name="Bocs S."/>
            <person name="Baudouin L."/>
        </authorList>
    </citation>
    <scope>NUCLEOTIDE SEQUENCE</scope>
    <source>
        <tissue evidence="17">Spear leaf of Hainan Tall coconut</tissue>
    </source>
</reference>
<dbReference type="Pfam" id="PF08263">
    <property type="entry name" value="LRRNT_2"/>
    <property type="match status" value="1"/>
</dbReference>
<evidence type="ECO:0000256" key="5">
    <source>
        <dbReference type="ARBA" id="ARBA00022729"/>
    </source>
</evidence>
<evidence type="ECO:0000256" key="14">
    <source>
        <dbReference type="SAM" id="Phobius"/>
    </source>
</evidence>
<evidence type="ECO:0000256" key="9">
    <source>
        <dbReference type="ARBA" id="ARBA00022989"/>
    </source>
</evidence>
<dbReference type="Gene3D" id="3.30.200.20">
    <property type="entry name" value="Phosphorylase Kinase, domain 1"/>
    <property type="match status" value="1"/>
</dbReference>
<keyword evidence="3" id="KW-0433">Leucine-rich repeat</keyword>
<evidence type="ECO:0000313" key="17">
    <source>
        <dbReference type="EMBL" id="KAG1338953.1"/>
    </source>
</evidence>
<dbReference type="OrthoDB" id="676979at2759"/>
<comment type="subcellular location">
    <subcellularLocation>
        <location evidence="1">Cell membrane</location>
        <topology evidence="1">Single-pass type I membrane protein</topology>
    </subcellularLocation>
</comment>
<dbReference type="Gene3D" id="3.80.10.10">
    <property type="entry name" value="Ribonuclease Inhibitor"/>
    <property type="match status" value="3"/>
</dbReference>
<dbReference type="CDD" id="cd14066">
    <property type="entry name" value="STKc_IRAK"/>
    <property type="match status" value="1"/>
</dbReference>
<dbReference type="AlphaFoldDB" id="A0A8K0I7Z0"/>
<dbReference type="Pfam" id="PF00560">
    <property type="entry name" value="LRR_1"/>
    <property type="match status" value="2"/>
</dbReference>
<dbReference type="InterPro" id="IPR017441">
    <property type="entry name" value="Protein_kinase_ATP_BS"/>
</dbReference>
<dbReference type="SUPFAM" id="SSF56112">
    <property type="entry name" value="Protein kinase-like (PK-like)"/>
    <property type="match status" value="1"/>
</dbReference>
<evidence type="ECO:0000256" key="7">
    <source>
        <dbReference type="ARBA" id="ARBA00022741"/>
    </source>
</evidence>
<evidence type="ECO:0000259" key="16">
    <source>
        <dbReference type="PROSITE" id="PS50011"/>
    </source>
</evidence>
<dbReference type="FunFam" id="3.80.10.10:FF:000362">
    <property type="entry name" value="Putative LRR receptor-like serine/threonine-protein kinase IRK"/>
    <property type="match status" value="1"/>
</dbReference>
<dbReference type="Proteomes" id="UP000797356">
    <property type="component" value="Chromosome 4"/>
</dbReference>
<evidence type="ECO:0000256" key="11">
    <source>
        <dbReference type="ARBA" id="ARBA00023170"/>
    </source>
</evidence>
<evidence type="ECO:0000256" key="8">
    <source>
        <dbReference type="ARBA" id="ARBA00022840"/>
    </source>
</evidence>
<evidence type="ECO:0000313" key="18">
    <source>
        <dbReference type="Proteomes" id="UP000797356"/>
    </source>
</evidence>
<keyword evidence="6" id="KW-0677">Repeat</keyword>
<dbReference type="InterPro" id="IPR050647">
    <property type="entry name" value="Plant_LRR-RLKs"/>
</dbReference>
<feature type="binding site" evidence="13">
    <location>
        <position position="714"/>
    </location>
    <ligand>
        <name>ATP</name>
        <dbReference type="ChEBI" id="CHEBI:30616"/>
    </ligand>
</feature>
<dbReference type="FunFam" id="3.80.10.10:FF:000402">
    <property type="entry name" value="Putative LRR receptor-like serine/threonine-protein kinase IRK"/>
    <property type="match status" value="1"/>
</dbReference>
<keyword evidence="11 17" id="KW-0675">Receptor</keyword>
<dbReference type="InterPro" id="IPR032675">
    <property type="entry name" value="LRR_dom_sf"/>
</dbReference>
<keyword evidence="17" id="KW-0808">Transferase</keyword>
<accession>A0A8K0I7Z0</accession>
<evidence type="ECO:0000256" key="1">
    <source>
        <dbReference type="ARBA" id="ARBA00004251"/>
    </source>
</evidence>
<evidence type="ECO:0000256" key="13">
    <source>
        <dbReference type="PROSITE-ProRule" id="PRU10141"/>
    </source>
</evidence>
<organism evidence="17 18">
    <name type="scientific">Cocos nucifera</name>
    <name type="common">Coconut palm</name>
    <dbReference type="NCBI Taxonomy" id="13894"/>
    <lineage>
        <taxon>Eukaryota</taxon>
        <taxon>Viridiplantae</taxon>
        <taxon>Streptophyta</taxon>
        <taxon>Embryophyta</taxon>
        <taxon>Tracheophyta</taxon>
        <taxon>Spermatophyta</taxon>
        <taxon>Magnoliopsida</taxon>
        <taxon>Liliopsida</taxon>
        <taxon>Arecaceae</taxon>
        <taxon>Arecoideae</taxon>
        <taxon>Cocoseae</taxon>
        <taxon>Attaleinae</taxon>
        <taxon>Cocos</taxon>
    </lineage>
</organism>
<dbReference type="Pfam" id="PF07714">
    <property type="entry name" value="PK_Tyr_Ser-Thr"/>
    <property type="match status" value="1"/>
</dbReference>
<gene>
    <name evidence="17" type="ORF">COCNU_04G012590</name>
</gene>
<sequence>MMSLLLRIVSIVLFLPFLAESRNPALNDDVLGLIVFKADLRDPDSKLVSWNEDDDEPCHWMGIKCDPKTNRVTELSLDGFSLSGKIGRGLLQLQSLRTLSLSKNNFSGTLTSDILRLESLRNLDLSENKLSGPIPDDFFGQCRSIRAISLAKNAFFGAIPSNVGSCSTLAALNLSSNRLSGSLPCGLWSLNALRSLDLSENTLVGEIPAGISKLYNLRSISLHGNRLSGHLPDDIGDCLLLKSLDLAGNSLSGSLPESMRKLSTCGYWSLSSNSFSGEVPTWIGEMKSLETLDLSCNGFSGQLPGSLGDLQLLKALKLSRNGFTGSFPESLYSCKSLVDVDLSQNSLTGKLPLWVFELGLQQVLVSENKLNGSIEIPSSSASTLQVLDLSSNAFSGKIPTKVSNVRSLQFLNLSWNSFSGSIPQSVGKLKSLEVLDLSGNRLNGSIPLEIGGAVSLKELRLDKNSLKGAIPTQIGNCSSLTSLDLSQNNLTGSIPPTLANLTNLQIINFSRNRLTGSIPKQLSDLPHLLSFNISHNVLSGDIPSGSFFNTIAPSSLSDNPGICGSIVNRSCPGVLPKPIVLNPENSSPNSSSDSKFSPAGLHHKKIILSVSTLIAIGAAAIIALGVITITVLNFRARASASPSAVALALSDDYLSQSPTTDANSGKLVMFAGGDPEFSAGAHALLNKDCELGRGGFGAVYKTMLQDGRPVAIKKLTVSSLVKSQEDFEREVKKLGKVQHPHLVALEGYYWTPSLQLLIYEFVSGGSLYKHLHESSASNALSWQERFDIILGTAKSLAHLHRLDIIHYNLKSTNILLDGSGEPKTGDYGLAKLLPMLDHYVLSSKIQSALGYMAPEFACRTVKITEKCDVYAFGVLVLEIMAGKRPVEYMEDDVVVLCDMVRGALEEGRVAECVDGRLCGKFPIEEAIAVMKLGLICTSQVPSNRPDMGEVVNILELIRCPQDSQEEELG</sequence>
<dbReference type="PROSITE" id="PS00107">
    <property type="entry name" value="PROTEIN_KINASE_ATP"/>
    <property type="match status" value="1"/>
</dbReference>
<keyword evidence="10 14" id="KW-0472">Membrane</keyword>
<dbReference type="PROSITE" id="PS51450">
    <property type="entry name" value="LRR"/>
    <property type="match status" value="1"/>
</dbReference>
<keyword evidence="17" id="KW-0418">Kinase</keyword>
<dbReference type="GO" id="GO:0005524">
    <property type="term" value="F:ATP binding"/>
    <property type="evidence" value="ECO:0007669"/>
    <property type="project" value="UniProtKB-UniRule"/>
</dbReference>
<evidence type="ECO:0000256" key="2">
    <source>
        <dbReference type="ARBA" id="ARBA00022475"/>
    </source>
</evidence>
<dbReference type="Pfam" id="PF23598">
    <property type="entry name" value="LRR_14"/>
    <property type="match status" value="2"/>
</dbReference>
<dbReference type="InterPro" id="IPR000719">
    <property type="entry name" value="Prot_kinase_dom"/>
</dbReference>
<keyword evidence="12" id="KW-0325">Glycoprotein</keyword>
<keyword evidence="4 14" id="KW-0812">Transmembrane</keyword>
<evidence type="ECO:0000256" key="15">
    <source>
        <dbReference type="SAM" id="SignalP"/>
    </source>
</evidence>
<feature type="transmembrane region" description="Helical" evidence="14">
    <location>
        <begin position="606"/>
        <end position="632"/>
    </location>
</feature>
<dbReference type="InterPro" id="IPR013210">
    <property type="entry name" value="LRR_N_plant-typ"/>
</dbReference>
<feature type="domain" description="Protein kinase" evidence="16">
    <location>
        <begin position="685"/>
        <end position="957"/>
    </location>
</feature>
<evidence type="ECO:0000256" key="4">
    <source>
        <dbReference type="ARBA" id="ARBA00022692"/>
    </source>
</evidence>
<dbReference type="FunFam" id="3.30.200.20:FF:000295">
    <property type="entry name" value="probable LRR receptor-like serine/threonine-protein kinase IRK"/>
    <property type="match status" value="1"/>
</dbReference>
<comment type="caution">
    <text evidence="17">The sequence shown here is derived from an EMBL/GenBank/DDBJ whole genome shotgun (WGS) entry which is preliminary data.</text>
</comment>
<keyword evidence="5 15" id="KW-0732">Signal</keyword>
<feature type="chain" id="PRO_5035462885" evidence="15">
    <location>
        <begin position="22"/>
        <end position="969"/>
    </location>
</feature>
<dbReference type="GO" id="GO:0005886">
    <property type="term" value="C:plasma membrane"/>
    <property type="evidence" value="ECO:0007669"/>
    <property type="project" value="UniProtKB-SubCell"/>
</dbReference>
<reference evidence="17" key="1">
    <citation type="journal article" date="2017" name="Gigascience">
        <title>The genome draft of coconut (Cocos nucifera).</title>
        <authorList>
            <person name="Xiao Y."/>
            <person name="Xu P."/>
            <person name="Fan H."/>
            <person name="Baudouin L."/>
            <person name="Xia W."/>
            <person name="Bocs S."/>
            <person name="Xu J."/>
            <person name="Li Q."/>
            <person name="Guo A."/>
            <person name="Zhou L."/>
            <person name="Li J."/>
            <person name="Wu Y."/>
            <person name="Ma Z."/>
            <person name="Armero A."/>
            <person name="Issali A.E."/>
            <person name="Liu N."/>
            <person name="Peng M."/>
            <person name="Yang Y."/>
        </authorList>
    </citation>
    <scope>NUCLEOTIDE SEQUENCE</scope>
    <source>
        <tissue evidence="17">Spear leaf of Hainan Tall coconut</tissue>
    </source>
</reference>
<dbReference type="EMBL" id="CM017875">
    <property type="protein sequence ID" value="KAG1338953.1"/>
    <property type="molecule type" value="Genomic_DNA"/>
</dbReference>
<keyword evidence="9 14" id="KW-1133">Transmembrane helix</keyword>
<dbReference type="Gene3D" id="1.10.510.10">
    <property type="entry name" value="Transferase(Phosphotransferase) domain 1"/>
    <property type="match status" value="1"/>
</dbReference>
<keyword evidence="18" id="KW-1185">Reference proteome</keyword>
<protein>
    <submittedName>
        <fullName evidence="17">Leucine-rich repeat receptor-like protein kinase PXC2</fullName>
    </submittedName>
</protein>
<proteinExistence type="predicted"/>
<dbReference type="GO" id="GO:0004674">
    <property type="term" value="F:protein serine/threonine kinase activity"/>
    <property type="evidence" value="ECO:0007669"/>
    <property type="project" value="UniProtKB-EC"/>
</dbReference>
<dbReference type="InterPro" id="IPR055414">
    <property type="entry name" value="LRR_R13L4/SHOC2-like"/>
</dbReference>
<evidence type="ECO:0000256" key="12">
    <source>
        <dbReference type="ARBA" id="ARBA00023180"/>
    </source>
</evidence>
<dbReference type="PANTHER" id="PTHR48056:SF82">
    <property type="entry name" value="LRR RECEPTOR-LIKE SERINE_THREONINE-PROTEIN KINASE IRK-RELATED"/>
    <property type="match status" value="1"/>
</dbReference>
<keyword evidence="2" id="KW-1003">Cell membrane</keyword>
<dbReference type="SUPFAM" id="SSF52058">
    <property type="entry name" value="L domain-like"/>
    <property type="match status" value="2"/>
</dbReference>
<name>A0A8K0I7Z0_COCNU</name>
<keyword evidence="7 13" id="KW-0547">Nucleotide-binding</keyword>
<dbReference type="SMART" id="SM00369">
    <property type="entry name" value="LRR_TYP"/>
    <property type="match status" value="8"/>
</dbReference>
<dbReference type="InterPro" id="IPR011009">
    <property type="entry name" value="Kinase-like_dom_sf"/>
</dbReference>
<dbReference type="GO" id="GO:0033612">
    <property type="term" value="F:receptor serine/threonine kinase binding"/>
    <property type="evidence" value="ECO:0007669"/>
    <property type="project" value="TreeGrafter"/>
</dbReference>
<evidence type="ECO:0000256" key="10">
    <source>
        <dbReference type="ARBA" id="ARBA00023136"/>
    </source>
</evidence>
<dbReference type="InterPro" id="IPR001245">
    <property type="entry name" value="Ser-Thr/Tyr_kinase_cat_dom"/>
</dbReference>
<keyword evidence="8 13" id="KW-0067">ATP-binding</keyword>
<evidence type="ECO:0000256" key="6">
    <source>
        <dbReference type="ARBA" id="ARBA00022737"/>
    </source>
</evidence>
<dbReference type="PANTHER" id="PTHR48056">
    <property type="entry name" value="LRR RECEPTOR-LIKE SERINE/THREONINE-PROTEIN KINASE-RELATED"/>
    <property type="match status" value="1"/>
</dbReference>
<dbReference type="PROSITE" id="PS50011">
    <property type="entry name" value="PROTEIN_KINASE_DOM"/>
    <property type="match status" value="1"/>
</dbReference>
<dbReference type="PRINTS" id="PR00019">
    <property type="entry name" value="LEURICHRPT"/>
</dbReference>
<evidence type="ECO:0000256" key="3">
    <source>
        <dbReference type="ARBA" id="ARBA00022614"/>
    </source>
</evidence>
<dbReference type="InterPro" id="IPR001611">
    <property type="entry name" value="Leu-rich_rpt"/>
</dbReference>
<feature type="signal peptide" evidence="15">
    <location>
        <begin position="1"/>
        <end position="21"/>
    </location>
</feature>